<evidence type="ECO:0000313" key="2">
    <source>
        <dbReference type="EMBL" id="CAA7052518.1"/>
    </source>
</evidence>
<dbReference type="AlphaFoldDB" id="A0A6D2KKX0"/>
<dbReference type="Proteomes" id="UP000467841">
    <property type="component" value="Unassembled WGS sequence"/>
</dbReference>
<protein>
    <submittedName>
        <fullName evidence="2">Uncharacterized protein</fullName>
    </submittedName>
</protein>
<evidence type="ECO:0000256" key="1">
    <source>
        <dbReference type="SAM" id="MobiDB-lite"/>
    </source>
</evidence>
<proteinExistence type="predicted"/>
<name>A0A6D2KKX0_9BRAS</name>
<gene>
    <name evidence="2" type="ORF">MERR_LOCUS39753</name>
</gene>
<evidence type="ECO:0000313" key="3">
    <source>
        <dbReference type="Proteomes" id="UP000467841"/>
    </source>
</evidence>
<feature type="region of interest" description="Disordered" evidence="1">
    <location>
        <begin position="1"/>
        <end position="30"/>
    </location>
</feature>
<reference evidence="2" key="1">
    <citation type="submission" date="2020-01" db="EMBL/GenBank/DDBJ databases">
        <authorList>
            <person name="Mishra B."/>
        </authorList>
    </citation>
    <scope>NUCLEOTIDE SEQUENCE [LARGE SCALE GENOMIC DNA]</scope>
</reference>
<dbReference type="EMBL" id="CACVBM020001498">
    <property type="protein sequence ID" value="CAA7052518.1"/>
    <property type="molecule type" value="Genomic_DNA"/>
</dbReference>
<comment type="caution">
    <text evidence="2">The sequence shown here is derived from an EMBL/GenBank/DDBJ whole genome shotgun (WGS) entry which is preliminary data.</text>
</comment>
<organism evidence="2 3">
    <name type="scientific">Microthlaspi erraticum</name>
    <dbReference type="NCBI Taxonomy" id="1685480"/>
    <lineage>
        <taxon>Eukaryota</taxon>
        <taxon>Viridiplantae</taxon>
        <taxon>Streptophyta</taxon>
        <taxon>Embryophyta</taxon>
        <taxon>Tracheophyta</taxon>
        <taxon>Spermatophyta</taxon>
        <taxon>Magnoliopsida</taxon>
        <taxon>eudicotyledons</taxon>
        <taxon>Gunneridae</taxon>
        <taxon>Pentapetalae</taxon>
        <taxon>rosids</taxon>
        <taxon>malvids</taxon>
        <taxon>Brassicales</taxon>
        <taxon>Brassicaceae</taxon>
        <taxon>Coluteocarpeae</taxon>
        <taxon>Microthlaspi</taxon>
    </lineage>
</organism>
<accession>A0A6D2KKX0</accession>
<sequence length="117" mass="13327">MTEPAPLTTYFAPSQSEVLPPETPSLPTGPASVTVELPRKKVHANLHSLQRKQTRVEIMPPLCHCSVTETYLSDPSSRRRRHCPIFLFVNVRQHHVKVHVSFPFSTNQQRPFTFSNP</sequence>
<keyword evidence="3" id="KW-1185">Reference proteome</keyword>